<sequence>MRTGNEPLEARSLLKTRRALALWGLIWAAFGVAVFMVVGRPGWAAGCALVAALAATDLAIVCRHIRQGPHYQPGEDVPPYEPDSGRNEFTARRRGGAGPSMGPDRGPEGRGRL</sequence>
<dbReference type="Pfam" id="PF19870">
    <property type="entry name" value="DUF6343"/>
    <property type="match status" value="1"/>
</dbReference>
<name>A0ABW1ML70_9ACTN</name>
<evidence type="ECO:0000313" key="3">
    <source>
        <dbReference type="EMBL" id="MFC6064576.1"/>
    </source>
</evidence>
<reference evidence="4" key="1">
    <citation type="journal article" date="2019" name="Int. J. Syst. Evol. Microbiol.">
        <title>The Global Catalogue of Microorganisms (GCM) 10K type strain sequencing project: providing services to taxonomists for standard genome sequencing and annotation.</title>
        <authorList>
            <consortium name="The Broad Institute Genomics Platform"/>
            <consortium name="The Broad Institute Genome Sequencing Center for Infectious Disease"/>
            <person name="Wu L."/>
            <person name="Ma J."/>
        </authorList>
    </citation>
    <scope>NUCLEOTIDE SEQUENCE [LARGE SCALE GENOMIC DNA]</scope>
    <source>
        <strain evidence="4">CGMCC 1.15180</strain>
    </source>
</reference>
<evidence type="ECO:0000256" key="1">
    <source>
        <dbReference type="SAM" id="MobiDB-lite"/>
    </source>
</evidence>
<comment type="caution">
    <text evidence="3">The sequence shown here is derived from an EMBL/GenBank/DDBJ whole genome shotgun (WGS) entry which is preliminary data.</text>
</comment>
<dbReference type="InterPro" id="IPR045924">
    <property type="entry name" value="DUF6343"/>
</dbReference>
<dbReference type="EMBL" id="JBHSPX010000005">
    <property type="protein sequence ID" value="MFC6064576.1"/>
    <property type="molecule type" value="Genomic_DNA"/>
</dbReference>
<organism evidence="3 4">
    <name type="scientific">Streptomyces ochraceiscleroticus</name>
    <dbReference type="NCBI Taxonomy" id="47761"/>
    <lineage>
        <taxon>Bacteria</taxon>
        <taxon>Bacillati</taxon>
        <taxon>Actinomycetota</taxon>
        <taxon>Actinomycetes</taxon>
        <taxon>Kitasatosporales</taxon>
        <taxon>Streptomycetaceae</taxon>
        <taxon>Streptomyces</taxon>
    </lineage>
</organism>
<feature type="region of interest" description="Disordered" evidence="1">
    <location>
        <begin position="69"/>
        <end position="113"/>
    </location>
</feature>
<protein>
    <submittedName>
        <fullName evidence="3">DUF6343 family protein</fullName>
    </submittedName>
</protein>
<keyword evidence="4" id="KW-1185">Reference proteome</keyword>
<evidence type="ECO:0000256" key="2">
    <source>
        <dbReference type="SAM" id="Phobius"/>
    </source>
</evidence>
<dbReference type="Proteomes" id="UP001596139">
    <property type="component" value="Unassembled WGS sequence"/>
</dbReference>
<gene>
    <name evidence="3" type="ORF">ACFP4F_18750</name>
</gene>
<proteinExistence type="predicted"/>
<accession>A0ABW1ML70</accession>
<keyword evidence="2" id="KW-0472">Membrane</keyword>
<keyword evidence="2" id="KW-0812">Transmembrane</keyword>
<dbReference type="RefSeq" id="WP_078649667.1">
    <property type="nucleotide sequence ID" value="NZ_JBHSPX010000005.1"/>
</dbReference>
<feature type="transmembrane region" description="Helical" evidence="2">
    <location>
        <begin position="20"/>
        <end position="37"/>
    </location>
</feature>
<keyword evidence="2" id="KW-1133">Transmembrane helix</keyword>
<feature type="transmembrane region" description="Helical" evidence="2">
    <location>
        <begin position="43"/>
        <end position="62"/>
    </location>
</feature>
<evidence type="ECO:0000313" key="4">
    <source>
        <dbReference type="Proteomes" id="UP001596139"/>
    </source>
</evidence>